<dbReference type="RefSeq" id="WP_280941717.1">
    <property type="nucleotide sequence ID" value="NZ_JARYGX010000013.1"/>
</dbReference>
<sequence>MHAWKLCAWIAFATCALGPMSGPMAGPRDDGPPARDRVGRLPVAGHFDRTELEQAMALGGGALRGVMGVSNREGVGGLLKRVIRGREIALAEHEWVLLLPMTAHVQEWHARNNRDGTIEREVRLHPEAWTYAGRVRTDADGNFSFDGLRPGRYLVLSSFIVPFRGHRASLTGEYTTSTSTRGWVRAITGPGR</sequence>
<reference evidence="2" key="2">
    <citation type="submission" date="2023-04" db="EMBL/GenBank/DDBJ databases">
        <authorList>
            <person name="Sun J.-Q."/>
        </authorList>
    </citation>
    <scope>NUCLEOTIDE SEQUENCE</scope>
    <source>
        <strain evidence="2">CC-YY355</strain>
    </source>
</reference>
<organism evidence="2 3">
    <name type="scientific">Luteimonas composti</name>
    <dbReference type="NCBI Taxonomy" id="398257"/>
    <lineage>
        <taxon>Bacteria</taxon>
        <taxon>Pseudomonadati</taxon>
        <taxon>Pseudomonadota</taxon>
        <taxon>Gammaproteobacteria</taxon>
        <taxon>Lysobacterales</taxon>
        <taxon>Lysobacteraceae</taxon>
        <taxon>Luteimonas</taxon>
    </lineage>
</organism>
<evidence type="ECO:0000313" key="2">
    <source>
        <dbReference type="EMBL" id="MDH7452509.1"/>
    </source>
</evidence>
<evidence type="ECO:0000256" key="1">
    <source>
        <dbReference type="SAM" id="SignalP"/>
    </source>
</evidence>
<feature type="signal peptide" evidence="1">
    <location>
        <begin position="1"/>
        <end position="25"/>
    </location>
</feature>
<accession>A0ABT6MPF8</accession>
<gene>
    <name evidence="2" type="ORF">QF205_05335</name>
</gene>
<feature type="chain" id="PRO_5045845094" description="Carboxypeptidase regulatory-like domain-containing protein" evidence="1">
    <location>
        <begin position="26"/>
        <end position="192"/>
    </location>
</feature>
<evidence type="ECO:0000313" key="3">
    <source>
        <dbReference type="Proteomes" id="UP001160550"/>
    </source>
</evidence>
<proteinExistence type="predicted"/>
<evidence type="ECO:0008006" key="4">
    <source>
        <dbReference type="Google" id="ProtNLM"/>
    </source>
</evidence>
<dbReference type="SUPFAM" id="SSF117074">
    <property type="entry name" value="Hypothetical protein PA1324"/>
    <property type="match status" value="1"/>
</dbReference>
<protein>
    <recommendedName>
        <fullName evidence="4">Carboxypeptidase regulatory-like domain-containing protein</fullName>
    </recommendedName>
</protein>
<name>A0ABT6MPF8_9GAMM</name>
<keyword evidence="3" id="KW-1185">Reference proteome</keyword>
<dbReference type="EMBL" id="JARYGX010000013">
    <property type="protein sequence ID" value="MDH7452509.1"/>
    <property type="molecule type" value="Genomic_DNA"/>
</dbReference>
<dbReference type="Proteomes" id="UP001160550">
    <property type="component" value="Unassembled WGS sequence"/>
</dbReference>
<comment type="caution">
    <text evidence="2">The sequence shown here is derived from an EMBL/GenBank/DDBJ whole genome shotgun (WGS) entry which is preliminary data.</text>
</comment>
<reference evidence="2" key="1">
    <citation type="journal article" date="2007" name="Int. J. Syst. Evol. Microbiol.">
        <title>Luteimonas composti sp. nov., a moderately thermophilic bacterium isolated from food waste.</title>
        <authorList>
            <person name="Young C.C."/>
            <person name="Kampfer P."/>
            <person name="Chen W.M."/>
            <person name="Yen W.S."/>
            <person name="Arun A.B."/>
            <person name="Lai W.A."/>
            <person name="Shen F.T."/>
            <person name="Rekha P.D."/>
            <person name="Lin K.Y."/>
            <person name="Chou J.H."/>
        </authorList>
    </citation>
    <scope>NUCLEOTIDE SEQUENCE</scope>
    <source>
        <strain evidence="2">CC-YY355</strain>
    </source>
</reference>
<keyword evidence="1" id="KW-0732">Signal</keyword>